<evidence type="ECO:0000256" key="2">
    <source>
        <dbReference type="SAM" id="Phobius"/>
    </source>
</evidence>
<evidence type="ECO:0000313" key="3">
    <source>
        <dbReference type="EMBL" id="OIO65938.1"/>
    </source>
</evidence>
<accession>A0A1J4XW07</accession>
<feature type="region of interest" description="Disordered" evidence="1">
    <location>
        <begin position="40"/>
        <end position="61"/>
    </location>
</feature>
<keyword evidence="2" id="KW-0812">Transmembrane</keyword>
<dbReference type="Proteomes" id="UP000182693">
    <property type="component" value="Unassembled WGS sequence"/>
</dbReference>
<evidence type="ECO:0000313" key="4">
    <source>
        <dbReference type="Proteomes" id="UP000182693"/>
    </source>
</evidence>
<keyword evidence="2" id="KW-0472">Membrane</keyword>
<reference evidence="3 4" key="1">
    <citation type="journal article" date="2016" name="Environ. Microbiol.">
        <title>Genomic resolution of a cold subsurface aquifer community provides metabolic insights for novel microbes adapted to high CO concentrations.</title>
        <authorList>
            <person name="Probst A.J."/>
            <person name="Castelle C.J."/>
            <person name="Singh A."/>
            <person name="Brown C.T."/>
            <person name="Anantharaman K."/>
            <person name="Sharon I."/>
            <person name="Hug L.A."/>
            <person name="Burstein D."/>
            <person name="Emerson J.B."/>
            <person name="Thomas B.C."/>
            <person name="Banfield J.F."/>
        </authorList>
    </citation>
    <scope>NUCLEOTIDE SEQUENCE [LARGE SCALE GENOMIC DNA]</scope>
    <source>
        <strain evidence="3">CG1_02_39_135</strain>
    </source>
</reference>
<keyword evidence="2" id="KW-1133">Transmembrane helix</keyword>
<name>A0A1J4XW07_9BACT</name>
<sequence>MPILSSIPRKLFILLVVIALGLISGWLLIKYRPIQKEPAPVPISTSTPKSPAVSVPTSTTTNVTQETKTYRNEEWGFEFEYPQNLILKENTFRSYYSKFNLELFTPIGEKRDTSFLVNIVLPEFAERSFRGLEKITSEIIVAEVQGIKYEYEYQGFPHTTVILPFGELRMILGTGEGSKQYLNEFNQILSTFKFLKVRSMLEEILTSDIEIRSNQIAPNGIYAFAVVSKSPPTAYFLKEDEESGPHIIVNDDLVFMNLINKEKRTFDSYNLAPISKSVYKIGRLKNLLSQADI</sequence>
<protein>
    <submittedName>
        <fullName evidence="3">Uncharacterized protein</fullName>
    </submittedName>
</protein>
<dbReference type="AlphaFoldDB" id="A0A1J4XW07"/>
<dbReference type="EMBL" id="MNWX01000001">
    <property type="protein sequence ID" value="OIO65938.1"/>
    <property type="molecule type" value="Genomic_DNA"/>
</dbReference>
<comment type="caution">
    <text evidence="3">The sequence shown here is derived from an EMBL/GenBank/DDBJ whole genome shotgun (WGS) entry which is preliminary data.</text>
</comment>
<feature type="transmembrane region" description="Helical" evidence="2">
    <location>
        <begin position="12"/>
        <end position="29"/>
    </location>
</feature>
<organism evidence="3 4">
    <name type="scientific">Candidatus Wolfebacteria bacterium CG1_02_39_135</name>
    <dbReference type="NCBI Taxonomy" id="1805425"/>
    <lineage>
        <taxon>Bacteria</taxon>
        <taxon>Candidatus Wolfeibacteriota</taxon>
    </lineage>
</organism>
<proteinExistence type="predicted"/>
<feature type="compositionally biased region" description="Low complexity" evidence="1">
    <location>
        <begin position="44"/>
        <end position="61"/>
    </location>
</feature>
<dbReference type="STRING" id="1805425.AUJ30_00035"/>
<evidence type="ECO:0000256" key="1">
    <source>
        <dbReference type="SAM" id="MobiDB-lite"/>
    </source>
</evidence>
<gene>
    <name evidence="3" type="ORF">AUJ30_00035</name>
</gene>